<dbReference type="GeneID" id="29452825"/>
<dbReference type="Proteomes" id="UP000005475">
    <property type="component" value="Unassembled WGS sequence"/>
</dbReference>
<proteinExistence type="predicted"/>
<sequence>MYKTVYNLAGGCFSPTDIEQILDFAINFQKGVPSISDINLYVPTQGCIGSILAGVNCLKYGIHSFSYKGVSGNIYTPRSYESGGVSQSEILIALCVDNNILRKVESSPSIAMMLVVPEMMSACEYWLQVHSATNLVTGKEIPNNLSVSPLANRVIGWLKDQSVMEAPLSHITMRSYIKDGFNVLYKNGVKVSYDSILKQCLLRGLSHSDSDAVAKFMNATAPYKPVGKPDYDYMLK</sequence>
<dbReference type="EMBL" id="AAXF02000048">
    <property type="protein sequence ID" value="EDO11719.1"/>
    <property type="molecule type" value="Genomic_DNA"/>
</dbReference>
<dbReference type="RefSeq" id="WP_004295546.1">
    <property type="nucleotide sequence ID" value="NZ_DS264553.1"/>
</dbReference>
<reference evidence="2" key="2">
    <citation type="submission" date="2007-04" db="EMBL/GenBank/DDBJ databases">
        <title>Draft genome sequence of Bacteroides ovatus (ATCC 8483).</title>
        <authorList>
            <person name="Sudarsanam P."/>
            <person name="Ley R."/>
            <person name="Guruge J."/>
            <person name="Turnbaugh P.J."/>
            <person name="Mahowald M."/>
            <person name="Liep D."/>
            <person name="Gordon J."/>
        </authorList>
    </citation>
    <scope>NUCLEOTIDE SEQUENCE [LARGE SCALE GENOMIC DNA]</scope>
    <source>
        <strain evidence="2">ATCC 8483 / DSM 1896 / JCM 5824 / BCRC 10623 / CCUG 4943 / NCTC 11153</strain>
    </source>
</reference>
<accession>A0AAN3D7P4</accession>
<dbReference type="AlphaFoldDB" id="A0AAN3D7P4"/>
<organism evidence="1 2">
    <name type="scientific">Bacteroides ovatus (strain ATCC 8483 / DSM 1896 / JCM 5824 / BCRC 10623 / CCUG 4943 / NCTC 11153)</name>
    <dbReference type="NCBI Taxonomy" id="411476"/>
    <lineage>
        <taxon>Bacteria</taxon>
        <taxon>Pseudomonadati</taxon>
        <taxon>Bacteroidota</taxon>
        <taxon>Bacteroidia</taxon>
        <taxon>Bacteroidales</taxon>
        <taxon>Bacteroidaceae</taxon>
        <taxon>Bacteroides</taxon>
    </lineage>
</organism>
<evidence type="ECO:0000313" key="2">
    <source>
        <dbReference type="Proteomes" id="UP000005475"/>
    </source>
</evidence>
<reference evidence="1 2" key="1">
    <citation type="submission" date="2007-03" db="EMBL/GenBank/DDBJ databases">
        <authorList>
            <person name="Fulton L."/>
            <person name="Clifton S."/>
            <person name="Fulton B."/>
            <person name="Xu J."/>
            <person name="Minx P."/>
            <person name="Pepin K.H."/>
            <person name="Johnson M."/>
            <person name="Thiruvilangam P."/>
            <person name="Bhonagiri V."/>
            <person name="Nash W.E."/>
            <person name="Mardis E.R."/>
            <person name="Wilson R.K."/>
        </authorList>
    </citation>
    <scope>NUCLEOTIDE SEQUENCE [LARGE SCALE GENOMIC DNA]</scope>
    <source>
        <strain evidence="2">ATCC 8483 / DSM 1896 / JCM 5824 / BCRC 10623 / CCUG 4943 / NCTC 11153</strain>
    </source>
</reference>
<name>A0AAN3D7P4_BACO1</name>
<evidence type="ECO:0000313" key="1">
    <source>
        <dbReference type="EMBL" id="EDO11719.1"/>
    </source>
</evidence>
<protein>
    <submittedName>
        <fullName evidence="1">Uncharacterized protein</fullName>
    </submittedName>
</protein>
<gene>
    <name evidence="1" type="ORF">BACOVA_02213</name>
</gene>
<comment type="caution">
    <text evidence="1">The sequence shown here is derived from an EMBL/GenBank/DDBJ whole genome shotgun (WGS) entry which is preliminary data.</text>
</comment>